<keyword evidence="2" id="KW-0472">Membrane</keyword>
<dbReference type="Proteomes" id="UP000327424">
    <property type="component" value="Chromosome"/>
</dbReference>
<dbReference type="OrthoDB" id="9932440at2"/>
<evidence type="ECO:0000256" key="2">
    <source>
        <dbReference type="SAM" id="Phobius"/>
    </source>
</evidence>
<feature type="transmembrane region" description="Helical" evidence="2">
    <location>
        <begin position="158"/>
        <end position="175"/>
    </location>
</feature>
<feature type="transmembrane region" description="Helical" evidence="2">
    <location>
        <begin position="6"/>
        <end position="25"/>
    </location>
</feature>
<feature type="region of interest" description="Disordered" evidence="1">
    <location>
        <begin position="131"/>
        <end position="153"/>
    </location>
</feature>
<dbReference type="EMBL" id="CP044399">
    <property type="protein sequence ID" value="QFI38157.1"/>
    <property type="molecule type" value="Genomic_DNA"/>
</dbReference>
<dbReference type="KEGG" id="mmaa:FR932_10030"/>
<keyword evidence="4" id="KW-1185">Reference proteome</keyword>
<dbReference type="RefSeq" id="WP_019440479.1">
    <property type="nucleotide sequence ID" value="NZ_ALOE01000009.1"/>
</dbReference>
<feature type="compositionally biased region" description="Basic and acidic residues" evidence="1">
    <location>
        <begin position="143"/>
        <end position="153"/>
    </location>
</feature>
<organism evidence="3 4">
    <name type="scientific">Moritella marina ATCC 15381</name>
    <dbReference type="NCBI Taxonomy" id="1202962"/>
    <lineage>
        <taxon>Bacteria</taxon>
        <taxon>Pseudomonadati</taxon>
        <taxon>Pseudomonadota</taxon>
        <taxon>Gammaproteobacteria</taxon>
        <taxon>Alteromonadales</taxon>
        <taxon>Moritellaceae</taxon>
        <taxon>Moritella</taxon>
    </lineage>
</organism>
<protein>
    <submittedName>
        <fullName evidence="3">Uncharacterized protein</fullName>
    </submittedName>
</protein>
<evidence type="ECO:0000256" key="1">
    <source>
        <dbReference type="SAM" id="MobiDB-lite"/>
    </source>
</evidence>
<sequence length="217" mass="23899">MNEFLQIVGSLASIVGIPLAVYLYFKGQAEKYFDVRRDIVKRLSYQVGEGREISQFELNAVIDSMVREKRLKQSSISANSIVEDLISETISSPLLDRARKNTLVTELQRLHTECAVYESIKKNDSDIRTITQSSSGDVSTETKSSKVKDSNSGKKPEVFAISASLMTAVVASYTYTVGDGLLAKLTTISIDKAAVLGMVITLFAGFISGIVDWKKRK</sequence>
<keyword evidence="2" id="KW-0812">Transmembrane</keyword>
<reference evidence="3 4" key="1">
    <citation type="submission" date="2019-09" db="EMBL/GenBank/DDBJ databases">
        <title>Hybrid Assembly of the complete Genome of the Deep-Sea Bacterium Moritella marina from long Nanopore and Illumina reads.</title>
        <authorList>
            <person name="Magin S."/>
            <person name="Georgoulis A."/>
            <person name="Papadimitriou K."/>
            <person name="Iliakis G."/>
            <person name="Vorgias C.E."/>
        </authorList>
    </citation>
    <scope>NUCLEOTIDE SEQUENCE [LARGE SCALE GENOMIC DNA]</scope>
    <source>
        <strain evidence="3 4">MP-1</strain>
    </source>
</reference>
<evidence type="ECO:0000313" key="3">
    <source>
        <dbReference type="EMBL" id="QFI38157.1"/>
    </source>
</evidence>
<gene>
    <name evidence="3" type="ORF">FR932_10030</name>
</gene>
<name>A0A5J6WJG9_MORMI</name>
<proteinExistence type="predicted"/>
<feature type="transmembrane region" description="Helical" evidence="2">
    <location>
        <begin position="195"/>
        <end position="213"/>
    </location>
</feature>
<keyword evidence="2" id="KW-1133">Transmembrane helix</keyword>
<evidence type="ECO:0000313" key="4">
    <source>
        <dbReference type="Proteomes" id="UP000327424"/>
    </source>
</evidence>
<dbReference type="AlphaFoldDB" id="A0A5J6WJG9"/>
<feature type="compositionally biased region" description="Polar residues" evidence="1">
    <location>
        <begin position="131"/>
        <end position="142"/>
    </location>
</feature>
<accession>A0A5J6WJG9</accession>